<keyword evidence="6" id="KW-0456">Lyase</keyword>
<dbReference type="RefSeq" id="WP_138108984.1">
    <property type="nucleotide sequence ID" value="NZ_VBUC01000023.1"/>
</dbReference>
<dbReference type="PANTHER" id="PTHR21022">
    <property type="entry name" value="PREPHENATE DEHYDRATASE P PROTEIN"/>
    <property type="match status" value="1"/>
</dbReference>
<comment type="catalytic activity">
    <reaction evidence="7">
        <text>prephenate + H(+) = 3-phenylpyruvate + CO2 + H2O</text>
        <dbReference type="Rhea" id="RHEA:21648"/>
        <dbReference type="ChEBI" id="CHEBI:15377"/>
        <dbReference type="ChEBI" id="CHEBI:15378"/>
        <dbReference type="ChEBI" id="CHEBI:16526"/>
        <dbReference type="ChEBI" id="CHEBI:18005"/>
        <dbReference type="ChEBI" id="CHEBI:29934"/>
        <dbReference type="EC" id="4.2.1.51"/>
    </reaction>
</comment>
<feature type="domain" description="ACT" evidence="9">
    <location>
        <begin position="250"/>
        <end position="327"/>
    </location>
</feature>
<evidence type="ECO:0000256" key="4">
    <source>
        <dbReference type="ARBA" id="ARBA00023141"/>
    </source>
</evidence>
<proteinExistence type="predicted"/>
<dbReference type="PROSITE" id="PS51171">
    <property type="entry name" value="PREPHENATE_DEHYDR_3"/>
    <property type="match status" value="1"/>
</dbReference>
<dbReference type="CDD" id="cd04905">
    <property type="entry name" value="ACT_CM-PDT"/>
    <property type="match status" value="1"/>
</dbReference>
<evidence type="ECO:0000256" key="6">
    <source>
        <dbReference type="ARBA" id="ARBA00023239"/>
    </source>
</evidence>
<name>A0ABY2V2N7_9BACT</name>
<evidence type="ECO:0000259" key="9">
    <source>
        <dbReference type="PROSITE" id="PS51671"/>
    </source>
</evidence>
<gene>
    <name evidence="10" type="ORF">FE247_08715</name>
</gene>
<dbReference type="InterPro" id="IPR002912">
    <property type="entry name" value="ACT_dom"/>
</dbReference>
<dbReference type="CDD" id="cd13630">
    <property type="entry name" value="PBP2_PDT_1"/>
    <property type="match status" value="1"/>
</dbReference>
<evidence type="ECO:0000256" key="5">
    <source>
        <dbReference type="ARBA" id="ARBA00023222"/>
    </source>
</evidence>
<evidence type="ECO:0000259" key="8">
    <source>
        <dbReference type="PROSITE" id="PS51171"/>
    </source>
</evidence>
<dbReference type="SUPFAM" id="SSF53850">
    <property type="entry name" value="Periplasmic binding protein-like II"/>
    <property type="match status" value="1"/>
</dbReference>
<dbReference type="EMBL" id="VBUC01000023">
    <property type="protein sequence ID" value="TLS97240.1"/>
    <property type="molecule type" value="Genomic_DNA"/>
</dbReference>
<accession>A0ABY2V2N7</accession>
<protein>
    <recommendedName>
        <fullName evidence="2">prephenate dehydratase</fullName>
        <ecNumber evidence="2">4.2.1.51</ecNumber>
    </recommendedName>
</protein>
<dbReference type="Pfam" id="PF00800">
    <property type="entry name" value="PDT"/>
    <property type="match status" value="1"/>
</dbReference>
<evidence type="ECO:0000256" key="7">
    <source>
        <dbReference type="ARBA" id="ARBA00047848"/>
    </source>
</evidence>
<evidence type="ECO:0000256" key="3">
    <source>
        <dbReference type="ARBA" id="ARBA00022605"/>
    </source>
</evidence>
<dbReference type="SUPFAM" id="SSF55021">
    <property type="entry name" value="ACT-like"/>
    <property type="match status" value="1"/>
</dbReference>
<keyword evidence="3" id="KW-0028">Amino-acid biosynthesis</keyword>
<evidence type="ECO:0000313" key="11">
    <source>
        <dbReference type="Proteomes" id="UP000305417"/>
    </source>
</evidence>
<keyword evidence="11" id="KW-1185">Reference proteome</keyword>
<dbReference type="InterPro" id="IPR001086">
    <property type="entry name" value="Preph_deHydtase"/>
</dbReference>
<dbReference type="PIRSF" id="PIRSF001500">
    <property type="entry name" value="Chor_mut_pdt_Ppr"/>
    <property type="match status" value="1"/>
</dbReference>
<keyword evidence="4" id="KW-0057">Aromatic amino acid biosynthesis</keyword>
<reference evidence="10 11" key="1">
    <citation type="submission" date="2019-05" db="EMBL/GenBank/DDBJ databases">
        <title>Arcobacter cibarius and Arcobacter thereius providing challenges in identification an antibiotic susceptibility and Quinolone resistance.</title>
        <authorList>
            <person name="Busch A."/>
            <person name="Hanel I."/>
            <person name="Hotzel H."/>
            <person name="Tomaso H."/>
        </authorList>
    </citation>
    <scope>NUCLEOTIDE SEQUENCE [LARGE SCALE GENOMIC DNA]</scope>
    <source>
        <strain evidence="10 11">16CS0831-2</strain>
    </source>
</reference>
<organism evidence="10 11">
    <name type="scientific">Aliarcobacter cibarius</name>
    <dbReference type="NCBI Taxonomy" id="255507"/>
    <lineage>
        <taxon>Bacteria</taxon>
        <taxon>Pseudomonadati</taxon>
        <taxon>Campylobacterota</taxon>
        <taxon>Epsilonproteobacteria</taxon>
        <taxon>Campylobacterales</taxon>
        <taxon>Arcobacteraceae</taxon>
        <taxon>Aliarcobacter</taxon>
    </lineage>
</organism>
<evidence type="ECO:0000256" key="2">
    <source>
        <dbReference type="ARBA" id="ARBA00013147"/>
    </source>
</evidence>
<dbReference type="PROSITE" id="PS51671">
    <property type="entry name" value="ACT"/>
    <property type="match status" value="1"/>
</dbReference>
<dbReference type="InterPro" id="IPR045865">
    <property type="entry name" value="ACT-like_dom_sf"/>
</dbReference>
<dbReference type="EC" id="4.2.1.51" evidence="2"/>
<keyword evidence="5" id="KW-0584">Phenylalanine biosynthesis</keyword>
<dbReference type="PANTHER" id="PTHR21022:SF19">
    <property type="entry name" value="PREPHENATE DEHYDRATASE-RELATED"/>
    <property type="match status" value="1"/>
</dbReference>
<comment type="pathway">
    <text evidence="1">Amino-acid biosynthesis; L-phenylalanine biosynthesis; phenylpyruvate from prephenate: step 1/1.</text>
</comment>
<evidence type="ECO:0000256" key="1">
    <source>
        <dbReference type="ARBA" id="ARBA00004741"/>
    </source>
</evidence>
<dbReference type="InterPro" id="IPR008242">
    <property type="entry name" value="Chor_mutase/pphenate_deHydtase"/>
</dbReference>
<evidence type="ECO:0000313" key="10">
    <source>
        <dbReference type="EMBL" id="TLS97240.1"/>
    </source>
</evidence>
<comment type="caution">
    <text evidence="10">The sequence shown here is derived from an EMBL/GenBank/DDBJ whole genome shotgun (WGS) entry which is preliminary data.</text>
</comment>
<dbReference type="Gene3D" id="3.30.70.260">
    <property type="match status" value="1"/>
</dbReference>
<dbReference type="Gene3D" id="3.40.190.10">
    <property type="entry name" value="Periplasmic binding protein-like II"/>
    <property type="match status" value="2"/>
</dbReference>
<sequence>MIKDIITQVKEIDKNILELFKERKILLNNSKNVEFYSYNKEFIKSIEEEIFSIVKIEYDNEKIVYLGPEGSYTQEAAINNFGIDNLYYSVNSIKNIFYEIDENRATYGVVPIENSSNGIVGDTINCFNSYNLNIIGETVLDIHHTLVSNCSRVEDIKIIYSKDIAFDQCSIFLENYNLNEAKYEYVDSTTKAAKLALQTPNSAAICSNLAARTNNIPILFNNIEDNKDNKTRFFIISKKTTKKTKNDKTSIIVQLPNKYGCLIDFLNDFKENKINLNKIKSHIVKGISTFFIEFDGHKDDSNVKKVLSKHSNNIKVLGSYKKEIEDI</sequence>
<dbReference type="Proteomes" id="UP000305417">
    <property type="component" value="Unassembled WGS sequence"/>
</dbReference>
<feature type="domain" description="Prephenate dehydratase" evidence="8">
    <location>
        <begin position="62"/>
        <end position="238"/>
    </location>
</feature>